<feature type="domain" description="AAR2 C-terminal" evidence="1">
    <location>
        <begin position="75"/>
        <end position="135"/>
    </location>
</feature>
<evidence type="ECO:0000313" key="3">
    <source>
        <dbReference type="WBParaSite" id="PEQ_0000246101-mRNA-1"/>
    </source>
</evidence>
<accession>A0A914R7M9</accession>
<name>A0A914R7M9_PAREQ</name>
<dbReference type="InterPro" id="IPR033648">
    <property type="entry name" value="AAR2_C"/>
</dbReference>
<dbReference type="InterPro" id="IPR038514">
    <property type="entry name" value="AAR2_C_sf"/>
</dbReference>
<dbReference type="Gene3D" id="1.25.40.550">
    <property type="entry name" value="Aar2, C-terminal domain-like"/>
    <property type="match status" value="1"/>
</dbReference>
<evidence type="ECO:0000313" key="2">
    <source>
        <dbReference type="Proteomes" id="UP000887564"/>
    </source>
</evidence>
<sequence length="157" mass="18711">MKIKSNLGMSTSRVDREHPTRFRFADENGLPIMHIKQGFKIRFTQLEPPLNFFPIRLTYWYNIIAIRQFVEYFSIYVFQVYEGFEQWKRLIHLLCSCKKAIATYPKCPKDFFVDIVSRDNFLTTTLSRLFVNIEGFSHISVKSSLLYPRYLWKFASG</sequence>
<reference evidence="3" key="1">
    <citation type="submission" date="2022-11" db="UniProtKB">
        <authorList>
            <consortium name="WormBaseParasite"/>
        </authorList>
    </citation>
    <scope>IDENTIFICATION</scope>
</reference>
<proteinExistence type="predicted"/>
<organism evidence="2 3">
    <name type="scientific">Parascaris equorum</name>
    <name type="common">Equine roundworm</name>
    <dbReference type="NCBI Taxonomy" id="6256"/>
    <lineage>
        <taxon>Eukaryota</taxon>
        <taxon>Metazoa</taxon>
        <taxon>Ecdysozoa</taxon>
        <taxon>Nematoda</taxon>
        <taxon>Chromadorea</taxon>
        <taxon>Rhabditida</taxon>
        <taxon>Spirurina</taxon>
        <taxon>Ascaridomorpha</taxon>
        <taxon>Ascaridoidea</taxon>
        <taxon>Ascarididae</taxon>
        <taxon>Parascaris</taxon>
    </lineage>
</organism>
<evidence type="ECO:0000259" key="1">
    <source>
        <dbReference type="Pfam" id="PF05282"/>
    </source>
</evidence>
<keyword evidence="2" id="KW-1185">Reference proteome</keyword>
<dbReference type="Proteomes" id="UP000887564">
    <property type="component" value="Unplaced"/>
</dbReference>
<protein>
    <recommendedName>
        <fullName evidence="1">AAR2 C-terminal domain-containing protein</fullName>
    </recommendedName>
</protein>
<dbReference type="WBParaSite" id="PEQ_0000246101-mRNA-1">
    <property type="protein sequence ID" value="PEQ_0000246101-mRNA-1"/>
    <property type="gene ID" value="PEQ_0000246101"/>
</dbReference>
<dbReference type="Pfam" id="PF05282">
    <property type="entry name" value="AAR2"/>
    <property type="match status" value="1"/>
</dbReference>
<dbReference type="AlphaFoldDB" id="A0A914R7M9"/>
<dbReference type="CDD" id="cd13778">
    <property type="entry name" value="Aar2_C"/>
    <property type="match status" value="1"/>
</dbReference>